<dbReference type="SUPFAM" id="SSF47384">
    <property type="entry name" value="Homodimeric domain of signal transducing histidine kinase"/>
    <property type="match status" value="1"/>
</dbReference>
<feature type="domain" description="Histidine kinase" evidence="8">
    <location>
        <begin position="508"/>
        <end position="725"/>
    </location>
</feature>
<proteinExistence type="predicted"/>
<dbReference type="Pfam" id="PF00512">
    <property type="entry name" value="HisKA"/>
    <property type="match status" value="1"/>
</dbReference>
<evidence type="ECO:0000256" key="5">
    <source>
        <dbReference type="ARBA" id="ARBA00022777"/>
    </source>
</evidence>
<dbReference type="Gene3D" id="3.30.450.20">
    <property type="entry name" value="PAS domain"/>
    <property type="match status" value="1"/>
</dbReference>
<dbReference type="Gene3D" id="1.10.287.130">
    <property type="match status" value="1"/>
</dbReference>
<dbReference type="InterPro" id="IPR029016">
    <property type="entry name" value="GAF-like_dom_sf"/>
</dbReference>
<dbReference type="InterPro" id="IPR000014">
    <property type="entry name" value="PAS"/>
</dbReference>
<evidence type="ECO:0000256" key="2">
    <source>
        <dbReference type="ARBA" id="ARBA00012438"/>
    </source>
</evidence>
<dbReference type="SMART" id="SM00065">
    <property type="entry name" value="GAF"/>
    <property type="match status" value="2"/>
</dbReference>
<keyword evidence="11" id="KW-1185">Reference proteome</keyword>
<dbReference type="SUPFAM" id="SSF55785">
    <property type="entry name" value="PYP-like sensor domain (PAS domain)"/>
    <property type="match status" value="1"/>
</dbReference>
<feature type="coiled-coil region" evidence="7">
    <location>
        <begin position="474"/>
        <end position="501"/>
    </location>
</feature>
<dbReference type="Pfam" id="PF01590">
    <property type="entry name" value="GAF"/>
    <property type="match status" value="2"/>
</dbReference>
<gene>
    <name evidence="10" type="ORF">BRW62_03815</name>
</gene>
<evidence type="ECO:0000256" key="4">
    <source>
        <dbReference type="ARBA" id="ARBA00022679"/>
    </source>
</evidence>
<evidence type="ECO:0000313" key="11">
    <source>
        <dbReference type="Proteomes" id="UP000231057"/>
    </source>
</evidence>
<keyword evidence="4" id="KW-0808">Transferase</keyword>
<dbReference type="CDD" id="cd00075">
    <property type="entry name" value="HATPase"/>
    <property type="match status" value="1"/>
</dbReference>
<dbReference type="InterPro" id="IPR036890">
    <property type="entry name" value="HATPase_C_sf"/>
</dbReference>
<dbReference type="AlphaFoldDB" id="A0A2D2Q167"/>
<keyword evidence="7" id="KW-0175">Coiled coil</keyword>
<dbReference type="NCBIfam" id="TIGR00229">
    <property type="entry name" value="sensory_box"/>
    <property type="match status" value="1"/>
</dbReference>
<accession>A0A2D2Q167</accession>
<dbReference type="RefSeq" id="WP_099798372.1">
    <property type="nucleotide sequence ID" value="NZ_CP018092.1"/>
</dbReference>
<dbReference type="InterPro" id="IPR005467">
    <property type="entry name" value="His_kinase_dom"/>
</dbReference>
<dbReference type="GO" id="GO:0005886">
    <property type="term" value="C:plasma membrane"/>
    <property type="evidence" value="ECO:0007669"/>
    <property type="project" value="TreeGrafter"/>
</dbReference>
<keyword evidence="5 10" id="KW-0418">Kinase</keyword>
<dbReference type="KEGG" id="slw:BRW62_03815"/>
<dbReference type="PANTHER" id="PTHR43047">
    <property type="entry name" value="TWO-COMPONENT HISTIDINE PROTEIN KINASE"/>
    <property type="match status" value="1"/>
</dbReference>
<dbReference type="CDD" id="cd00130">
    <property type="entry name" value="PAS"/>
    <property type="match status" value="1"/>
</dbReference>
<dbReference type="InterPro" id="IPR004358">
    <property type="entry name" value="Sig_transdc_His_kin-like_C"/>
</dbReference>
<dbReference type="InterPro" id="IPR035965">
    <property type="entry name" value="PAS-like_dom_sf"/>
</dbReference>
<evidence type="ECO:0000259" key="9">
    <source>
        <dbReference type="PROSITE" id="PS50112"/>
    </source>
</evidence>
<evidence type="ECO:0000256" key="1">
    <source>
        <dbReference type="ARBA" id="ARBA00000085"/>
    </source>
</evidence>
<evidence type="ECO:0000256" key="7">
    <source>
        <dbReference type="SAM" id="Coils"/>
    </source>
</evidence>
<dbReference type="CDD" id="cd00082">
    <property type="entry name" value="HisKA"/>
    <property type="match status" value="1"/>
</dbReference>
<reference evidence="10 11" key="1">
    <citation type="submission" date="2016-11" db="EMBL/GenBank/DDBJ databases">
        <title>Complete genome sequence of thermophilic cyanobacteria strain Synechococcus sp. PCC6715.</title>
        <authorList>
            <person name="Tang J."/>
            <person name="Daroch M."/>
            <person name="Liang Y."/>
            <person name="Jiang D."/>
            <person name="Shah M."/>
        </authorList>
    </citation>
    <scope>NUCLEOTIDE SEQUENCE [LARGE SCALE GENOMIC DNA]</scope>
    <source>
        <strain evidence="10 11">PCC 6715</strain>
    </source>
</reference>
<dbReference type="PRINTS" id="PR00344">
    <property type="entry name" value="BCTRLSENSOR"/>
</dbReference>
<dbReference type="SMART" id="SM00387">
    <property type="entry name" value="HATPase_c"/>
    <property type="match status" value="1"/>
</dbReference>
<dbReference type="PROSITE" id="PS50109">
    <property type="entry name" value="HIS_KIN"/>
    <property type="match status" value="1"/>
</dbReference>
<dbReference type="InterPro" id="IPR003661">
    <property type="entry name" value="HisK_dim/P_dom"/>
</dbReference>
<evidence type="ECO:0000259" key="8">
    <source>
        <dbReference type="PROSITE" id="PS50109"/>
    </source>
</evidence>
<dbReference type="Gene3D" id="3.30.450.40">
    <property type="match status" value="2"/>
</dbReference>
<keyword evidence="6" id="KW-0902">Two-component regulatory system</keyword>
<comment type="catalytic activity">
    <reaction evidence="1">
        <text>ATP + protein L-histidine = ADP + protein N-phospho-L-histidine.</text>
        <dbReference type="EC" id="2.7.13.3"/>
    </reaction>
</comment>
<name>A0A2D2Q167_PARLV</name>
<dbReference type="SMART" id="SM00388">
    <property type="entry name" value="HisKA"/>
    <property type="match status" value="1"/>
</dbReference>
<dbReference type="InterPro" id="IPR003594">
    <property type="entry name" value="HATPase_dom"/>
</dbReference>
<dbReference type="SMART" id="SM00091">
    <property type="entry name" value="PAS"/>
    <property type="match status" value="1"/>
</dbReference>
<dbReference type="SUPFAM" id="SSF55781">
    <property type="entry name" value="GAF domain-like"/>
    <property type="match status" value="2"/>
</dbReference>
<evidence type="ECO:0000256" key="6">
    <source>
        <dbReference type="ARBA" id="ARBA00023012"/>
    </source>
</evidence>
<dbReference type="SUPFAM" id="SSF55874">
    <property type="entry name" value="ATPase domain of HSP90 chaperone/DNA topoisomerase II/histidine kinase"/>
    <property type="match status" value="1"/>
</dbReference>
<protein>
    <recommendedName>
        <fullName evidence="2">histidine kinase</fullName>
        <ecNumber evidence="2">2.7.13.3</ecNumber>
    </recommendedName>
</protein>
<dbReference type="Proteomes" id="UP000231057">
    <property type="component" value="Chromosome"/>
</dbReference>
<reference evidence="11" key="2">
    <citation type="journal article" date="2022" name="Front. Microbiol.">
        <title>Comparative Genomic Analysis Revealed Distinct Molecular Components and Organization of CO2-Concentrating Mechanism in Thermophilic Cyanobacteria.</title>
        <authorList>
            <person name="Tang J."/>
            <person name="Zhou H."/>
            <person name="Yao D."/>
            <person name="Riaz S."/>
            <person name="You D."/>
            <person name="Klepacz-Smolka A."/>
            <person name="Daroch M."/>
        </authorList>
    </citation>
    <scope>NUCLEOTIDE SEQUENCE [LARGE SCALE GENOMIC DNA]</scope>
    <source>
        <strain evidence="11">PCC 6715</strain>
    </source>
</reference>
<dbReference type="GO" id="GO:0009927">
    <property type="term" value="F:histidine phosphotransfer kinase activity"/>
    <property type="evidence" value="ECO:0007669"/>
    <property type="project" value="TreeGrafter"/>
</dbReference>
<keyword evidence="3" id="KW-0597">Phosphoprotein</keyword>
<dbReference type="GO" id="GO:0000155">
    <property type="term" value="F:phosphorelay sensor kinase activity"/>
    <property type="evidence" value="ECO:0007669"/>
    <property type="project" value="InterPro"/>
</dbReference>
<dbReference type="FunFam" id="3.30.565.10:FF:000006">
    <property type="entry name" value="Sensor histidine kinase WalK"/>
    <property type="match status" value="1"/>
</dbReference>
<dbReference type="Pfam" id="PF02518">
    <property type="entry name" value="HATPase_c"/>
    <property type="match status" value="1"/>
</dbReference>
<dbReference type="Gene3D" id="3.30.565.10">
    <property type="entry name" value="Histidine kinase-like ATPase, C-terminal domain"/>
    <property type="match status" value="1"/>
</dbReference>
<dbReference type="InterPro" id="IPR036097">
    <property type="entry name" value="HisK_dim/P_sf"/>
</dbReference>
<dbReference type="EMBL" id="CP018092">
    <property type="protein sequence ID" value="ATS18017.1"/>
    <property type="molecule type" value="Genomic_DNA"/>
</dbReference>
<organism evidence="10 11">
    <name type="scientific">Parathermosynechococcus lividus PCC 6715</name>
    <dbReference type="NCBI Taxonomy" id="1917166"/>
    <lineage>
        <taxon>Bacteria</taxon>
        <taxon>Bacillati</taxon>
        <taxon>Cyanobacteriota</taxon>
        <taxon>Cyanophyceae</taxon>
        <taxon>Acaryochloridales</taxon>
        <taxon>Thermosynechococcaceae</taxon>
        <taxon>Parathermosynechococcus</taxon>
    </lineage>
</organism>
<dbReference type="PANTHER" id="PTHR43047:SF72">
    <property type="entry name" value="OSMOSENSING HISTIDINE PROTEIN KINASE SLN1"/>
    <property type="match status" value="1"/>
</dbReference>
<dbReference type="PROSITE" id="PS50112">
    <property type="entry name" value="PAS"/>
    <property type="match status" value="1"/>
</dbReference>
<dbReference type="InterPro" id="IPR003018">
    <property type="entry name" value="GAF"/>
</dbReference>
<dbReference type="EC" id="2.7.13.3" evidence="2"/>
<feature type="domain" description="PAS" evidence="9">
    <location>
        <begin position="185"/>
        <end position="254"/>
    </location>
</feature>
<dbReference type="OrthoDB" id="437650at2"/>
<evidence type="ECO:0000256" key="3">
    <source>
        <dbReference type="ARBA" id="ARBA00022553"/>
    </source>
</evidence>
<dbReference type="Pfam" id="PF13426">
    <property type="entry name" value="PAS_9"/>
    <property type="match status" value="1"/>
</dbReference>
<evidence type="ECO:0000313" key="10">
    <source>
        <dbReference type="EMBL" id="ATS18017.1"/>
    </source>
</evidence>
<sequence>MSKGLEQLQRLNRILVQLARRQQFQEDSFEQLLQDVLSTSARSLNVERVSLWFYTGDRQEIECVQLFQHSAHVFTAGMTLAAADYPQYFTALQQERTITADDARSDPRTQEFCTAYLDPLGITSLLDVPIWVEGRMVGILCHEHIGTARQWTVAEEQFAASLADLVSLAIETRERHRTLAALEQSEARLASFFQATSEAVIIHEQGQIVDLNTAAEQLFGYTSAELVGQSVLVLTHPTSQQLILDRIRAPREQPFEALARTKSGETLIVEVQGKWITYQGRRARVVGVRDITQRKLAEQSVQMAAQRQHLLAEIALRIRKTLDLPDILRTTVLEVRNYLQSDRVFIACLNLGSGQIRIVAAAMAPEWETHLELLLHNGHYRTWLLHTSQSISCQPLPDDDPALGELYRQHHIQSCLLIPIQHDYLGDRVLLGVHQCSAPRQWQPYEQQFLEQLATQVAIALQQAELYQQLAALNANLEYQVAERTEQLQQKMRELEELNHLKDVFLHAVSHDLRTPVMGTMMLLNHLLHSQTGDSVVVPRATIERIHQSQQRQLNLVETLLHIHLDNNQSLPLQCTPTSVATLLEQVLIDLKPLLEKNNTQVQQQVSDTLPPAKVDPEQLRRVYENLITNALKHNPPGLTLSFGAIAKDGMLYCTVADNGVGIQPEQRPHLFDLYYRGAAAHHRTGIGLGLYLCRQIITAHGGDIGVESTPPQGACFWFSVPLADASDFI</sequence>